<sequence>MPGCALSFLLFCDGEASARALRPHDDEGMWRGRLDALARIAAAALSCGACPGEKSQDSAPSRCSLLFVGDGALVQVDEGMQPGTVPTERNLVRCWRRAARDREGRAGDRGAGGEAAEPGLRGAVREVLGQCPSGSVVAILHETEAVPLRIFESGLAPAGRAPPAAVFVLGAVRDMAASEVQLVERTAATDFGFRVLRCCVGREPEFSSKVVRCLAASHSSGLLASALAQALKADRGNLAEAAADESLLISAIAVLPIDSGCLSVDAAVRPQLLEMVQIIVVALWRSQAGNSYRAGAALNDLAQFISEQGGSMYSSQLADFLKVHPEHQRVFKLTSRIRKERCMRQFCEAHPGVFRFDENPSEGPGKTKVCLLKFSRKDPLLHLLFRDGAALTLSTRFVARLIDAGKRAPTERQVLDGLLEELALRRGASPGAGAEEALRRAVSLHRAESTLALRAGCPGARRGIPLLDGEPPAGPPPAGGARWPREVLLLLDARGAAGAEPPAAHGEAVDDLLALARRCCRDHGVPCRAARVASGCPPASFLALVQFMKYSGCLRGKLSGCRARVYAEFNKLFQPGGLKTFIQQYPEFDSEPKGANGIIIIWAHGGALQDVPPVAPGLASATDRVAPVAPGSASHWLRAELPTHAEAVAADHSDAPNTLKGSQSRFPPPWRLKCGA</sequence>
<dbReference type="Proteomes" id="UP001189429">
    <property type="component" value="Unassembled WGS sequence"/>
</dbReference>
<organism evidence="1 2">
    <name type="scientific">Prorocentrum cordatum</name>
    <dbReference type="NCBI Taxonomy" id="2364126"/>
    <lineage>
        <taxon>Eukaryota</taxon>
        <taxon>Sar</taxon>
        <taxon>Alveolata</taxon>
        <taxon>Dinophyceae</taxon>
        <taxon>Prorocentrales</taxon>
        <taxon>Prorocentraceae</taxon>
        <taxon>Prorocentrum</taxon>
    </lineage>
</organism>
<comment type="caution">
    <text evidence="1">The sequence shown here is derived from an EMBL/GenBank/DDBJ whole genome shotgun (WGS) entry which is preliminary data.</text>
</comment>
<dbReference type="EMBL" id="CAUYUJ010015046">
    <property type="protein sequence ID" value="CAK0849237.1"/>
    <property type="molecule type" value="Genomic_DNA"/>
</dbReference>
<evidence type="ECO:0000313" key="1">
    <source>
        <dbReference type="EMBL" id="CAK0849237.1"/>
    </source>
</evidence>
<name>A0ABN9TST3_9DINO</name>
<protein>
    <submittedName>
        <fullName evidence="1">Uncharacterized protein</fullName>
    </submittedName>
</protein>
<gene>
    <name evidence="1" type="ORF">PCOR1329_LOCUS41981</name>
</gene>
<accession>A0ABN9TST3</accession>
<reference evidence="1" key="1">
    <citation type="submission" date="2023-10" db="EMBL/GenBank/DDBJ databases">
        <authorList>
            <person name="Chen Y."/>
            <person name="Shah S."/>
            <person name="Dougan E. K."/>
            <person name="Thang M."/>
            <person name="Chan C."/>
        </authorList>
    </citation>
    <scope>NUCLEOTIDE SEQUENCE [LARGE SCALE GENOMIC DNA]</scope>
</reference>
<keyword evidence="2" id="KW-1185">Reference proteome</keyword>
<evidence type="ECO:0000313" key="2">
    <source>
        <dbReference type="Proteomes" id="UP001189429"/>
    </source>
</evidence>
<proteinExistence type="predicted"/>